<sequence>MKKKGMKSMLPKNRPPTHPGEMLLKEFLEPGKITQTKFAQHLRWPFARLNEIIHGKRGVSPESALSLGEALGTGPEFWLNLQRDWDLWHSLRGHESVPLLKVKSKG</sequence>
<dbReference type="EMBL" id="OX336137">
    <property type="protein sequence ID" value="CAI2718431.1"/>
    <property type="molecule type" value="Genomic_DNA"/>
</dbReference>
<dbReference type="InterPro" id="IPR013430">
    <property type="entry name" value="Toxin_antidote_HigA"/>
</dbReference>
<gene>
    <name evidence="4" type="primary">higA</name>
    <name evidence="4" type="ORF">NSPWAT_1572</name>
</gene>
<evidence type="ECO:0000259" key="3">
    <source>
        <dbReference type="SMART" id="SM00530"/>
    </source>
</evidence>
<dbReference type="NCBIfam" id="TIGR02607">
    <property type="entry name" value="antidote_HigA"/>
    <property type="match status" value="1"/>
</dbReference>
<dbReference type="Gene3D" id="1.10.260.40">
    <property type="entry name" value="lambda repressor-like DNA-binding domains"/>
    <property type="match status" value="1"/>
</dbReference>
<evidence type="ECO:0000313" key="4">
    <source>
        <dbReference type="EMBL" id="CAI2718431.1"/>
    </source>
</evidence>
<feature type="domain" description="HTH cro/C1-type" evidence="3">
    <location>
        <begin position="23"/>
        <end position="78"/>
    </location>
</feature>
<name>A0ABM9HEF0_9BACT</name>
<dbReference type="SUPFAM" id="SSF47413">
    <property type="entry name" value="lambda repressor-like DNA-binding domains"/>
    <property type="match status" value="1"/>
</dbReference>
<dbReference type="CDD" id="cd00093">
    <property type="entry name" value="HTH_XRE"/>
    <property type="match status" value="1"/>
</dbReference>
<feature type="region of interest" description="Disordered" evidence="2">
    <location>
        <begin position="1"/>
        <end position="21"/>
    </location>
</feature>
<dbReference type="Pfam" id="PF01381">
    <property type="entry name" value="HTH_3"/>
    <property type="match status" value="1"/>
</dbReference>
<evidence type="ECO:0000313" key="5">
    <source>
        <dbReference type="Proteomes" id="UP001157733"/>
    </source>
</evidence>
<proteinExistence type="predicted"/>
<organism evidence="4 5">
    <name type="scientific">Nitrospina watsonii</name>
    <dbReference type="NCBI Taxonomy" id="1323948"/>
    <lineage>
        <taxon>Bacteria</taxon>
        <taxon>Pseudomonadati</taxon>
        <taxon>Nitrospinota/Tectimicrobiota group</taxon>
        <taxon>Nitrospinota</taxon>
        <taxon>Nitrospinia</taxon>
        <taxon>Nitrospinales</taxon>
        <taxon>Nitrospinaceae</taxon>
        <taxon>Nitrospina</taxon>
    </lineage>
</organism>
<dbReference type="PANTHER" id="PTHR36924:SF1">
    <property type="entry name" value="ANTITOXIN HIGA-1"/>
    <property type="match status" value="1"/>
</dbReference>
<dbReference type="Proteomes" id="UP001157733">
    <property type="component" value="Chromosome"/>
</dbReference>
<keyword evidence="1" id="KW-0238">DNA-binding</keyword>
<evidence type="ECO:0000256" key="2">
    <source>
        <dbReference type="SAM" id="MobiDB-lite"/>
    </source>
</evidence>
<dbReference type="InterPro" id="IPR010982">
    <property type="entry name" value="Lambda_DNA-bd_dom_sf"/>
</dbReference>
<reference evidence="4 5" key="1">
    <citation type="submission" date="2022-09" db="EMBL/GenBank/DDBJ databases">
        <authorList>
            <person name="Kop L."/>
        </authorList>
    </citation>
    <scope>NUCLEOTIDE SEQUENCE [LARGE SCALE GENOMIC DNA]</scope>
    <source>
        <strain evidence="4 5">347</strain>
    </source>
</reference>
<dbReference type="InterPro" id="IPR001387">
    <property type="entry name" value="Cro/C1-type_HTH"/>
</dbReference>
<dbReference type="SMART" id="SM00530">
    <property type="entry name" value="HTH_XRE"/>
    <property type="match status" value="1"/>
</dbReference>
<accession>A0ABM9HEF0</accession>
<protein>
    <submittedName>
        <fullName evidence="4">Addiction module antidote protein, HigA family</fullName>
    </submittedName>
</protein>
<evidence type="ECO:0000256" key="1">
    <source>
        <dbReference type="ARBA" id="ARBA00023125"/>
    </source>
</evidence>
<dbReference type="PANTHER" id="PTHR36924">
    <property type="entry name" value="ANTITOXIN HIGA-1"/>
    <property type="match status" value="1"/>
</dbReference>
<keyword evidence="5" id="KW-1185">Reference proteome</keyword>